<keyword evidence="5" id="KW-0488">Methylation</keyword>
<gene>
    <name evidence="17" type="primary">LOC101681179</name>
</gene>
<dbReference type="PROSITE" id="PS00959">
    <property type="entry name" value="HISTONE_H3_2"/>
    <property type="match status" value="2"/>
</dbReference>
<evidence type="ECO:0000256" key="3">
    <source>
        <dbReference type="ARBA" id="ARBA00010343"/>
    </source>
</evidence>
<reference evidence="17" key="1">
    <citation type="submission" date="2025-08" db="UniProtKB">
        <authorList>
            <consortium name="RefSeq"/>
        </authorList>
    </citation>
    <scope>IDENTIFICATION</scope>
    <source>
        <tissue evidence="17">Brain</tissue>
    </source>
</reference>
<dbReference type="PROSITE" id="PS00322">
    <property type="entry name" value="HISTONE_H3_1"/>
    <property type="match status" value="2"/>
</dbReference>
<keyword evidence="7" id="KW-0832">Ubl conjugation</keyword>
<keyword evidence="11" id="KW-0539">Nucleus</keyword>
<dbReference type="InterPro" id="IPR009072">
    <property type="entry name" value="Histone-fold"/>
</dbReference>
<dbReference type="SMART" id="SM00428">
    <property type="entry name" value="H3"/>
    <property type="match status" value="2"/>
</dbReference>
<evidence type="ECO:0000256" key="7">
    <source>
        <dbReference type="ARBA" id="ARBA00022843"/>
    </source>
</evidence>
<comment type="subcellular location">
    <subcellularLocation>
        <location evidence="2">Chromosome</location>
    </subcellularLocation>
    <subcellularLocation>
        <location evidence="1">Nucleus</location>
    </subcellularLocation>
</comment>
<evidence type="ECO:0000259" key="15">
    <source>
        <dbReference type="Pfam" id="PF00125"/>
    </source>
</evidence>
<keyword evidence="10" id="KW-0238">DNA-binding</keyword>
<keyword evidence="12" id="KW-0544">Nucleosome core</keyword>
<dbReference type="GO" id="GO:0046982">
    <property type="term" value="F:protein heterodimerization activity"/>
    <property type="evidence" value="ECO:0007669"/>
    <property type="project" value="InterPro"/>
</dbReference>
<dbReference type="Pfam" id="PF00125">
    <property type="entry name" value="Histone"/>
    <property type="match status" value="2"/>
</dbReference>
<feature type="region of interest" description="Disordered" evidence="14">
    <location>
        <begin position="1"/>
        <end position="43"/>
    </location>
</feature>
<dbReference type="OrthoDB" id="9735728at2759"/>
<feature type="domain" description="Core Histone H2A/H2B/H3" evidence="15">
    <location>
        <begin position="44"/>
        <end position="131"/>
    </location>
</feature>
<proteinExistence type="inferred from homology"/>
<evidence type="ECO:0000256" key="13">
    <source>
        <dbReference type="ARBA" id="ARBA00023278"/>
    </source>
</evidence>
<feature type="region of interest" description="Disordered" evidence="14">
    <location>
        <begin position="140"/>
        <end position="179"/>
    </location>
</feature>
<dbReference type="GO" id="GO:0030527">
    <property type="term" value="F:structural constituent of chromatin"/>
    <property type="evidence" value="ECO:0007669"/>
    <property type="project" value="InterPro"/>
</dbReference>
<evidence type="ECO:0000313" key="16">
    <source>
        <dbReference type="Proteomes" id="UP000000715"/>
    </source>
</evidence>
<dbReference type="InterPro" id="IPR007125">
    <property type="entry name" value="H2A/H2B/H3"/>
</dbReference>
<evidence type="ECO:0000256" key="10">
    <source>
        <dbReference type="ARBA" id="ARBA00023125"/>
    </source>
</evidence>
<evidence type="ECO:0000256" key="14">
    <source>
        <dbReference type="SAM" id="MobiDB-lite"/>
    </source>
</evidence>
<dbReference type="FunFam" id="1.10.20.10:FF:000044">
    <property type="entry name" value="Histone H3.3"/>
    <property type="match status" value="2"/>
</dbReference>
<protein>
    <submittedName>
        <fullName evidence="17">Histone H3-like centromeric protein CSE4</fullName>
    </submittedName>
</protein>
<evidence type="ECO:0000256" key="9">
    <source>
        <dbReference type="ARBA" id="ARBA00022990"/>
    </source>
</evidence>
<dbReference type="RefSeq" id="XP_044939345.1">
    <property type="nucleotide sequence ID" value="XM_045083410.1"/>
</dbReference>
<keyword evidence="8" id="KW-0164">Citrullination</keyword>
<evidence type="ECO:0000256" key="2">
    <source>
        <dbReference type="ARBA" id="ARBA00004286"/>
    </source>
</evidence>
<accession>A0A8U0V4D1</accession>
<keyword evidence="4" id="KW-0158">Chromosome</keyword>
<keyword evidence="13" id="KW-0379">Hydroxylation</keyword>
<evidence type="ECO:0000256" key="4">
    <source>
        <dbReference type="ARBA" id="ARBA00022454"/>
    </source>
</evidence>
<evidence type="ECO:0000313" key="17">
    <source>
        <dbReference type="RefSeq" id="XP_044939345.1"/>
    </source>
</evidence>
<feature type="domain" description="Core Histone H2A/H2B/H3" evidence="15">
    <location>
        <begin position="182"/>
        <end position="269"/>
    </location>
</feature>
<keyword evidence="9" id="KW-0007">Acetylation</keyword>
<keyword evidence="6" id="KW-0013">ADP-ribosylation</keyword>
<keyword evidence="16" id="KW-1185">Reference proteome</keyword>
<dbReference type="GeneID" id="101681179"/>
<evidence type="ECO:0000256" key="6">
    <source>
        <dbReference type="ARBA" id="ARBA00022765"/>
    </source>
</evidence>
<name>A0A8U0V4D1_MUSPF</name>
<dbReference type="GO" id="GO:0003677">
    <property type="term" value="F:DNA binding"/>
    <property type="evidence" value="ECO:0007669"/>
    <property type="project" value="UniProtKB-KW"/>
</dbReference>
<sequence length="274" mass="30971">MARTKQTARKSTGGKAPRKQLATKAARKSAPATGGVKKPHRYRPGTVALREIRRYQKSTELLIRKLPFQRLVREIAQDFKTDLRFQSSAVMALQEASEAYLVGLFEDTNLCAIHAKRVTIMPKDIQLARRIRGERANVMARTKQTARKSTGGKAPRKQLATKAARKSAPATGGVKKPHRYRPGTVALREIRRYQKSTELLIRKLPFQRLVREIAQDFKTDLRFQSSAVMALQEASEAYLVGLFEDTNLCAIHAKRVTIMPKDIQLARRIRGERA</sequence>
<evidence type="ECO:0000256" key="11">
    <source>
        <dbReference type="ARBA" id="ARBA00023242"/>
    </source>
</evidence>
<evidence type="ECO:0000256" key="5">
    <source>
        <dbReference type="ARBA" id="ARBA00022481"/>
    </source>
</evidence>
<dbReference type="Gene3D" id="1.10.20.10">
    <property type="entry name" value="Histone, subunit A"/>
    <property type="match status" value="2"/>
</dbReference>
<dbReference type="Proteomes" id="UP000000715">
    <property type="component" value="Unplaced"/>
</dbReference>
<dbReference type="FunFam" id="1.10.20.10:FF:000078">
    <property type="entry name" value="Histone H3"/>
    <property type="match status" value="2"/>
</dbReference>
<dbReference type="GO" id="GO:0000786">
    <property type="term" value="C:nucleosome"/>
    <property type="evidence" value="ECO:0007669"/>
    <property type="project" value="UniProtKB-KW"/>
</dbReference>
<dbReference type="PANTHER" id="PTHR11426">
    <property type="entry name" value="HISTONE H3"/>
    <property type="match status" value="1"/>
</dbReference>
<dbReference type="PRINTS" id="PR00622">
    <property type="entry name" value="HISTONEH3"/>
</dbReference>
<evidence type="ECO:0000256" key="1">
    <source>
        <dbReference type="ARBA" id="ARBA00004123"/>
    </source>
</evidence>
<evidence type="ECO:0000256" key="8">
    <source>
        <dbReference type="ARBA" id="ARBA00022934"/>
    </source>
</evidence>
<dbReference type="GO" id="GO:0005634">
    <property type="term" value="C:nucleus"/>
    <property type="evidence" value="ECO:0007669"/>
    <property type="project" value="UniProtKB-SubCell"/>
</dbReference>
<dbReference type="InterPro" id="IPR000164">
    <property type="entry name" value="Histone_H3/CENP-A"/>
</dbReference>
<dbReference type="AlphaFoldDB" id="A0A8U0V4D1"/>
<dbReference type="SUPFAM" id="SSF47113">
    <property type="entry name" value="Histone-fold"/>
    <property type="match status" value="2"/>
</dbReference>
<organism evidence="16 17">
    <name type="scientific">Mustela putorius furo</name>
    <name type="common">European domestic ferret</name>
    <name type="synonym">Mustela furo</name>
    <dbReference type="NCBI Taxonomy" id="9669"/>
    <lineage>
        <taxon>Eukaryota</taxon>
        <taxon>Metazoa</taxon>
        <taxon>Chordata</taxon>
        <taxon>Craniata</taxon>
        <taxon>Vertebrata</taxon>
        <taxon>Euteleostomi</taxon>
        <taxon>Mammalia</taxon>
        <taxon>Eutheria</taxon>
        <taxon>Laurasiatheria</taxon>
        <taxon>Carnivora</taxon>
        <taxon>Caniformia</taxon>
        <taxon>Musteloidea</taxon>
        <taxon>Mustelidae</taxon>
        <taxon>Mustelinae</taxon>
        <taxon>Mustela</taxon>
    </lineage>
</organism>
<dbReference type="CDD" id="cd22911">
    <property type="entry name" value="HFD_H3"/>
    <property type="match status" value="2"/>
</dbReference>
<evidence type="ECO:0000256" key="12">
    <source>
        <dbReference type="ARBA" id="ARBA00023269"/>
    </source>
</evidence>
<comment type="similarity">
    <text evidence="3">Belongs to the histone H3 family.</text>
</comment>